<organism evidence="10 11">
    <name type="scientific">Rugamonas aquatica</name>
    <dbReference type="NCBI Taxonomy" id="2743357"/>
    <lineage>
        <taxon>Bacteria</taxon>
        <taxon>Pseudomonadati</taxon>
        <taxon>Pseudomonadota</taxon>
        <taxon>Betaproteobacteria</taxon>
        <taxon>Burkholderiales</taxon>
        <taxon>Oxalobacteraceae</taxon>
        <taxon>Telluria group</taxon>
        <taxon>Rugamonas</taxon>
    </lineage>
</organism>
<feature type="binding site" evidence="8">
    <location>
        <position position="99"/>
    </location>
    <ligand>
        <name>Mg(2+)</name>
        <dbReference type="ChEBI" id="CHEBI:18420"/>
    </ligand>
</feature>
<dbReference type="EMBL" id="WHUG01000002">
    <property type="protein sequence ID" value="MQA37540.1"/>
    <property type="molecule type" value="Genomic_DNA"/>
</dbReference>
<dbReference type="GO" id="GO:0016787">
    <property type="term" value="F:hydrolase activity"/>
    <property type="evidence" value="ECO:0007669"/>
    <property type="project" value="UniProtKB-KW"/>
</dbReference>
<dbReference type="GO" id="GO:0000287">
    <property type="term" value="F:magnesium ion binding"/>
    <property type="evidence" value="ECO:0007669"/>
    <property type="project" value="UniProtKB-UniRule"/>
</dbReference>
<reference evidence="10 11" key="1">
    <citation type="submission" date="2019-10" db="EMBL/GenBank/DDBJ databases">
        <title>Two novel species isolated from a subtropical stream in China.</title>
        <authorList>
            <person name="Lu H."/>
        </authorList>
    </citation>
    <scope>NUCLEOTIDE SEQUENCE [LARGE SCALE GENOMIC DNA]</scope>
    <source>
        <strain evidence="10 11">FT29W</strain>
    </source>
</reference>
<comment type="function">
    <text evidence="8">Toxic component of a toxin-antitoxin (TA) system. An RNase.</text>
</comment>
<dbReference type="Gene3D" id="3.40.50.1010">
    <property type="entry name" value="5'-nuclease"/>
    <property type="match status" value="1"/>
</dbReference>
<evidence type="ECO:0000313" key="11">
    <source>
        <dbReference type="Proteomes" id="UP000440498"/>
    </source>
</evidence>
<keyword evidence="5 8" id="KW-0378">Hydrolase</keyword>
<proteinExistence type="inferred from homology"/>
<sequence length="134" mass="14373">MSMYMLDTNIASYIIRGDLPLVTQRLRGAPLGSVTVSVMTEAELLYGVAKRGGSVGLKLRVDKFLRLVRVLPWNSDVASTYAALRVLREAAGATLAPVDMLIAAHAKAIGATLVTNDAAFSFHPSGLVLEDWSQ</sequence>
<dbReference type="AlphaFoldDB" id="A0A6A7MXS7"/>
<keyword evidence="2 8" id="KW-1277">Toxin-antitoxin system</keyword>
<comment type="cofactor">
    <cofactor evidence="1 8">
        <name>Mg(2+)</name>
        <dbReference type="ChEBI" id="CHEBI:18420"/>
    </cofactor>
</comment>
<dbReference type="PANTHER" id="PTHR33653">
    <property type="entry name" value="RIBONUCLEASE VAPC2"/>
    <property type="match status" value="1"/>
</dbReference>
<evidence type="ECO:0000256" key="5">
    <source>
        <dbReference type="ARBA" id="ARBA00022801"/>
    </source>
</evidence>
<dbReference type="Proteomes" id="UP000440498">
    <property type="component" value="Unassembled WGS sequence"/>
</dbReference>
<dbReference type="PANTHER" id="PTHR33653:SF1">
    <property type="entry name" value="RIBONUCLEASE VAPC2"/>
    <property type="match status" value="1"/>
</dbReference>
<protein>
    <recommendedName>
        <fullName evidence="8">Ribonuclease VapC</fullName>
        <shortName evidence="8">RNase VapC</shortName>
        <ecNumber evidence="8">3.1.-.-</ecNumber>
    </recommendedName>
    <alternativeName>
        <fullName evidence="8">Toxin VapC</fullName>
    </alternativeName>
</protein>
<dbReference type="CDD" id="cd18740">
    <property type="entry name" value="PIN_VapC4-5_FitB-like"/>
    <property type="match status" value="1"/>
</dbReference>
<gene>
    <name evidence="8" type="primary">vapC</name>
    <name evidence="10" type="ORF">GEV02_05205</name>
</gene>
<dbReference type="GO" id="GO:0090729">
    <property type="term" value="F:toxin activity"/>
    <property type="evidence" value="ECO:0007669"/>
    <property type="project" value="UniProtKB-KW"/>
</dbReference>
<keyword evidence="8" id="KW-0800">Toxin</keyword>
<evidence type="ECO:0000256" key="2">
    <source>
        <dbReference type="ARBA" id="ARBA00022649"/>
    </source>
</evidence>
<evidence type="ECO:0000313" key="10">
    <source>
        <dbReference type="EMBL" id="MQA37540.1"/>
    </source>
</evidence>
<dbReference type="HAMAP" id="MF_00265">
    <property type="entry name" value="VapC_Nob1"/>
    <property type="match status" value="1"/>
</dbReference>
<dbReference type="Pfam" id="PF01850">
    <property type="entry name" value="PIN"/>
    <property type="match status" value="1"/>
</dbReference>
<evidence type="ECO:0000256" key="3">
    <source>
        <dbReference type="ARBA" id="ARBA00022722"/>
    </source>
</evidence>
<keyword evidence="3 8" id="KW-0540">Nuclease</keyword>
<evidence type="ECO:0000256" key="1">
    <source>
        <dbReference type="ARBA" id="ARBA00001946"/>
    </source>
</evidence>
<dbReference type="InterPro" id="IPR022907">
    <property type="entry name" value="VapC_family"/>
</dbReference>
<evidence type="ECO:0000256" key="7">
    <source>
        <dbReference type="ARBA" id="ARBA00038093"/>
    </source>
</evidence>
<comment type="caution">
    <text evidence="10">The sequence shown here is derived from an EMBL/GenBank/DDBJ whole genome shotgun (WGS) entry which is preliminary data.</text>
</comment>
<evidence type="ECO:0000256" key="4">
    <source>
        <dbReference type="ARBA" id="ARBA00022723"/>
    </source>
</evidence>
<dbReference type="InterPro" id="IPR050556">
    <property type="entry name" value="Type_II_TA_system_RNase"/>
</dbReference>
<dbReference type="SUPFAM" id="SSF88723">
    <property type="entry name" value="PIN domain-like"/>
    <property type="match status" value="1"/>
</dbReference>
<name>A0A6A7MXS7_9BURK</name>
<dbReference type="EC" id="3.1.-.-" evidence="8"/>
<dbReference type="InterPro" id="IPR002716">
    <property type="entry name" value="PIN_dom"/>
</dbReference>
<evidence type="ECO:0000259" key="9">
    <source>
        <dbReference type="Pfam" id="PF01850"/>
    </source>
</evidence>
<keyword evidence="11" id="KW-1185">Reference proteome</keyword>
<feature type="domain" description="PIN" evidence="9">
    <location>
        <begin position="4"/>
        <end position="121"/>
    </location>
</feature>
<keyword evidence="4 8" id="KW-0479">Metal-binding</keyword>
<dbReference type="InterPro" id="IPR029060">
    <property type="entry name" value="PIN-like_dom_sf"/>
</dbReference>
<feature type="binding site" evidence="8">
    <location>
        <position position="7"/>
    </location>
    <ligand>
        <name>Mg(2+)</name>
        <dbReference type="ChEBI" id="CHEBI:18420"/>
    </ligand>
</feature>
<comment type="similarity">
    <text evidence="7 8">Belongs to the PINc/VapC protein family.</text>
</comment>
<evidence type="ECO:0000256" key="8">
    <source>
        <dbReference type="HAMAP-Rule" id="MF_00265"/>
    </source>
</evidence>
<evidence type="ECO:0000256" key="6">
    <source>
        <dbReference type="ARBA" id="ARBA00022842"/>
    </source>
</evidence>
<dbReference type="GO" id="GO:0004540">
    <property type="term" value="F:RNA nuclease activity"/>
    <property type="evidence" value="ECO:0007669"/>
    <property type="project" value="InterPro"/>
</dbReference>
<keyword evidence="6 8" id="KW-0460">Magnesium</keyword>
<accession>A0A6A7MXS7</accession>